<feature type="transmembrane region" description="Helical" evidence="8">
    <location>
        <begin position="365"/>
        <end position="388"/>
    </location>
</feature>
<dbReference type="RefSeq" id="WP_230753775.1">
    <property type="nucleotide sequence ID" value="NZ_JAINWA010000001.1"/>
</dbReference>
<feature type="transmembrane region" description="Helical" evidence="8">
    <location>
        <begin position="269"/>
        <end position="285"/>
    </location>
</feature>
<dbReference type="Pfam" id="PF00654">
    <property type="entry name" value="Voltage_CLC"/>
    <property type="match status" value="1"/>
</dbReference>
<dbReference type="InterPro" id="IPR036721">
    <property type="entry name" value="RCK_C_sf"/>
</dbReference>
<keyword evidence="6 8" id="KW-0472">Membrane</keyword>
<feature type="transmembrane region" description="Helical" evidence="8">
    <location>
        <begin position="62"/>
        <end position="81"/>
    </location>
</feature>
<keyword evidence="11" id="KW-1185">Reference proteome</keyword>
<keyword evidence="4 8" id="KW-1133">Transmembrane helix</keyword>
<dbReference type="Pfam" id="PF02080">
    <property type="entry name" value="TrkA_C"/>
    <property type="match status" value="1"/>
</dbReference>
<keyword evidence="3 8" id="KW-0812">Transmembrane</keyword>
<dbReference type="SUPFAM" id="SSF81340">
    <property type="entry name" value="Clc chloride channel"/>
    <property type="match status" value="1"/>
</dbReference>
<reference evidence="10" key="1">
    <citation type="submission" date="2021-08" db="EMBL/GenBank/DDBJ databases">
        <title>Comparative analyses of Brucepasteria parasyntrophica and Teretinema zuelzerae.</title>
        <authorList>
            <person name="Song Y."/>
            <person name="Brune A."/>
        </authorList>
    </citation>
    <scope>NUCLEOTIDE SEQUENCE</scope>
    <source>
        <strain evidence="10">DSM 1903</strain>
    </source>
</reference>
<keyword evidence="5" id="KW-0406">Ion transport</keyword>
<evidence type="ECO:0000259" key="9">
    <source>
        <dbReference type="PROSITE" id="PS51202"/>
    </source>
</evidence>
<dbReference type="PANTHER" id="PTHR45711">
    <property type="entry name" value="CHLORIDE CHANNEL PROTEIN"/>
    <property type="match status" value="1"/>
</dbReference>
<keyword evidence="7" id="KW-0868">Chloride</keyword>
<dbReference type="PROSITE" id="PS51202">
    <property type="entry name" value="RCK_C"/>
    <property type="match status" value="1"/>
</dbReference>
<organism evidence="10 11">
    <name type="scientific">Teretinema zuelzerae</name>
    <dbReference type="NCBI Taxonomy" id="156"/>
    <lineage>
        <taxon>Bacteria</taxon>
        <taxon>Pseudomonadati</taxon>
        <taxon>Spirochaetota</taxon>
        <taxon>Spirochaetia</taxon>
        <taxon>Spirochaetales</taxon>
        <taxon>Treponemataceae</taxon>
        <taxon>Teretinema</taxon>
    </lineage>
</organism>
<feature type="transmembrane region" description="Helical" evidence="8">
    <location>
        <begin position="20"/>
        <end position="42"/>
    </location>
</feature>
<dbReference type="PANTHER" id="PTHR45711:SF6">
    <property type="entry name" value="CHLORIDE CHANNEL PROTEIN"/>
    <property type="match status" value="1"/>
</dbReference>
<dbReference type="Proteomes" id="UP001198163">
    <property type="component" value="Unassembled WGS sequence"/>
</dbReference>
<comment type="subcellular location">
    <subcellularLocation>
        <location evidence="1">Membrane</location>
        <topology evidence="1">Multi-pass membrane protein</topology>
    </subcellularLocation>
</comment>
<proteinExistence type="predicted"/>
<evidence type="ECO:0000256" key="8">
    <source>
        <dbReference type="SAM" id="Phobius"/>
    </source>
</evidence>
<evidence type="ECO:0000256" key="4">
    <source>
        <dbReference type="ARBA" id="ARBA00022989"/>
    </source>
</evidence>
<keyword evidence="2" id="KW-0813">Transport</keyword>
<evidence type="ECO:0000256" key="1">
    <source>
        <dbReference type="ARBA" id="ARBA00004141"/>
    </source>
</evidence>
<evidence type="ECO:0000313" key="11">
    <source>
        <dbReference type="Proteomes" id="UP001198163"/>
    </source>
</evidence>
<dbReference type="InterPro" id="IPR014743">
    <property type="entry name" value="Cl-channel_core"/>
</dbReference>
<evidence type="ECO:0000256" key="7">
    <source>
        <dbReference type="ARBA" id="ARBA00023214"/>
    </source>
</evidence>
<gene>
    <name evidence="10" type="ORF">K7J14_04780</name>
</gene>
<feature type="domain" description="RCK C-terminal" evidence="9">
    <location>
        <begin position="435"/>
        <end position="516"/>
    </location>
</feature>
<dbReference type="Gene3D" id="1.10.3080.10">
    <property type="entry name" value="Clc chloride channel"/>
    <property type="match status" value="1"/>
</dbReference>
<feature type="transmembrane region" description="Helical" evidence="8">
    <location>
        <begin position="332"/>
        <end position="353"/>
    </location>
</feature>
<evidence type="ECO:0000256" key="6">
    <source>
        <dbReference type="ARBA" id="ARBA00023136"/>
    </source>
</evidence>
<dbReference type="GO" id="GO:0005247">
    <property type="term" value="F:voltage-gated chloride channel activity"/>
    <property type="evidence" value="ECO:0007669"/>
    <property type="project" value="TreeGrafter"/>
</dbReference>
<dbReference type="GO" id="GO:0008324">
    <property type="term" value="F:monoatomic cation transmembrane transporter activity"/>
    <property type="evidence" value="ECO:0007669"/>
    <property type="project" value="InterPro"/>
</dbReference>
<dbReference type="PRINTS" id="PR00762">
    <property type="entry name" value="CLCHANNEL"/>
</dbReference>
<dbReference type="InterPro" id="IPR001807">
    <property type="entry name" value="ClC"/>
</dbReference>
<feature type="transmembrane region" description="Helical" evidence="8">
    <location>
        <begin position="107"/>
        <end position="128"/>
    </location>
</feature>
<dbReference type="GO" id="GO:0005886">
    <property type="term" value="C:plasma membrane"/>
    <property type="evidence" value="ECO:0007669"/>
    <property type="project" value="TreeGrafter"/>
</dbReference>
<protein>
    <submittedName>
        <fullName evidence="10">ClC family H(+)/Cl(-) exchange transporter</fullName>
    </submittedName>
</protein>
<feature type="transmembrane region" description="Helical" evidence="8">
    <location>
        <begin position="158"/>
        <end position="183"/>
    </location>
</feature>
<name>A0AAE3JI98_9SPIR</name>
<dbReference type="Gene3D" id="3.30.70.1450">
    <property type="entry name" value="Regulator of K+ conductance, C-terminal domain"/>
    <property type="match status" value="1"/>
</dbReference>
<evidence type="ECO:0000256" key="5">
    <source>
        <dbReference type="ARBA" id="ARBA00023065"/>
    </source>
</evidence>
<evidence type="ECO:0000256" key="3">
    <source>
        <dbReference type="ARBA" id="ARBA00022692"/>
    </source>
</evidence>
<feature type="transmembrane region" description="Helical" evidence="8">
    <location>
        <begin position="190"/>
        <end position="212"/>
    </location>
</feature>
<dbReference type="InterPro" id="IPR006037">
    <property type="entry name" value="RCK_C"/>
</dbReference>
<feature type="transmembrane region" description="Helical" evidence="8">
    <location>
        <begin position="232"/>
        <end position="249"/>
    </location>
</feature>
<dbReference type="GO" id="GO:0006813">
    <property type="term" value="P:potassium ion transport"/>
    <property type="evidence" value="ECO:0007669"/>
    <property type="project" value="InterPro"/>
</dbReference>
<comment type="caution">
    <text evidence="10">The sequence shown here is derived from an EMBL/GenBank/DDBJ whole genome shotgun (WGS) entry which is preliminary data.</text>
</comment>
<dbReference type="EMBL" id="JAINWA010000001">
    <property type="protein sequence ID" value="MCD1654013.1"/>
    <property type="molecule type" value="Genomic_DNA"/>
</dbReference>
<dbReference type="AlphaFoldDB" id="A0AAE3JI98"/>
<dbReference type="CDD" id="cd01031">
    <property type="entry name" value="EriC"/>
    <property type="match status" value="1"/>
</dbReference>
<evidence type="ECO:0000256" key="2">
    <source>
        <dbReference type="ARBA" id="ARBA00022448"/>
    </source>
</evidence>
<feature type="transmembrane region" description="Helical" evidence="8">
    <location>
        <begin position="305"/>
        <end position="325"/>
    </location>
</feature>
<accession>A0AAE3JI98</accession>
<sequence length="522" mass="55625">MDKDGTAHTLRHWYSFRFKLVIEGVLIGLACGLIVSAYRYALEQAFHLLGLVRETIIGKPESVVVWIGALILCGLVIGELVKRNPLISGSGIPQIEGFLSGRLEMSWWRILLAKFAGGVLAIGSGLSLGREGPSVQLGAAVGLGFSRVAGRTRVEERFLVTGGAGAGLAAAFNAPLAGVVFALEELHKNFSPFVLITALSSALTASYVSGFFFGLKPVFSFPQLAALPAEHYVFVLLLGLALGLLGVLFNSSLFKSQDLYARTGLSPRFRSFIPLALSVPFLFYLPEVLGGGHELVVELIGSSFAPVFLFVLLAGKFVFTMICYGSGAPGGIFLPLLSLGALAGALWARVIAVPAGVDPAFLDNFIIFGMAGLFSAIVRAPITGIILITEMTGSFQHLLSISLVSITAYVSADLMRSPPVYEALLERLLRFRGSCREEGFKPHEKTVFELAVSPGSGLDGVRIQDVAWPEHSLIVAVRRGQSEIIPHGETGIEAGDYLVMLTDCFHLGSVNEACAALLEPSG</sequence>
<dbReference type="SUPFAM" id="SSF116726">
    <property type="entry name" value="TrkA C-terminal domain-like"/>
    <property type="match status" value="1"/>
</dbReference>
<evidence type="ECO:0000313" key="10">
    <source>
        <dbReference type="EMBL" id="MCD1654013.1"/>
    </source>
</evidence>